<keyword evidence="5 7" id="KW-1133">Transmembrane helix</keyword>
<comment type="subcellular location">
    <subcellularLocation>
        <location evidence="1">Cell membrane</location>
        <topology evidence="1">Multi-pass membrane protein</topology>
    </subcellularLocation>
</comment>
<evidence type="ECO:0000256" key="4">
    <source>
        <dbReference type="ARBA" id="ARBA00022692"/>
    </source>
</evidence>
<evidence type="ECO:0000256" key="1">
    <source>
        <dbReference type="ARBA" id="ARBA00004651"/>
    </source>
</evidence>
<comment type="caution">
    <text evidence="8">The sequence shown here is derived from an EMBL/GenBank/DDBJ whole genome shotgun (WGS) entry which is preliminary data.</text>
</comment>
<protein>
    <submittedName>
        <fullName evidence="8">Putative membrane protein</fullName>
    </submittedName>
</protein>
<feature type="transmembrane region" description="Helical" evidence="7">
    <location>
        <begin position="193"/>
        <end position="212"/>
    </location>
</feature>
<dbReference type="PANTHER" id="PTHR40043:SF1">
    <property type="entry name" value="UPF0719 INNER MEMBRANE PROTEIN YJFL"/>
    <property type="match status" value="1"/>
</dbReference>
<feature type="transmembrane region" description="Helical" evidence="7">
    <location>
        <begin position="124"/>
        <end position="144"/>
    </location>
</feature>
<feature type="transmembrane region" description="Helical" evidence="7">
    <location>
        <begin position="224"/>
        <end position="247"/>
    </location>
</feature>
<reference evidence="8 9" key="1">
    <citation type="journal article" date="2014" name="Genome Announc.">
        <title>Draft Genome Sequence of Cytophaga fermentans JCM 21142T, a Facultative Anaerobe Isolated from Marine Mud.</title>
        <authorList>
            <person name="Starns D."/>
            <person name="Oshima K."/>
            <person name="Suda W."/>
            <person name="Iino T."/>
            <person name="Yuki M."/>
            <person name="Inoue J."/>
            <person name="Kitamura K."/>
            <person name="Iida T."/>
            <person name="Darby A."/>
            <person name="Hattori M."/>
            <person name="Ohkuma M."/>
        </authorList>
    </citation>
    <scope>NUCLEOTIDE SEQUENCE [LARGE SCALE GENOMIC DNA]</scope>
    <source>
        <strain evidence="8 9">JCM 21142</strain>
    </source>
</reference>
<feature type="transmembrane region" description="Helical" evidence="7">
    <location>
        <begin position="52"/>
        <end position="73"/>
    </location>
</feature>
<dbReference type="eggNOG" id="COG3766">
    <property type="taxonomic scope" value="Bacteria"/>
</dbReference>
<dbReference type="GO" id="GO:0005886">
    <property type="term" value="C:plasma membrane"/>
    <property type="evidence" value="ECO:0007669"/>
    <property type="project" value="UniProtKB-SubCell"/>
</dbReference>
<name>W7YAQ0_9BACT</name>
<evidence type="ECO:0000256" key="5">
    <source>
        <dbReference type="ARBA" id="ARBA00022989"/>
    </source>
</evidence>
<evidence type="ECO:0000256" key="6">
    <source>
        <dbReference type="ARBA" id="ARBA00023136"/>
    </source>
</evidence>
<dbReference type="EMBL" id="BAMD01000001">
    <property type="protein sequence ID" value="GAF01426.1"/>
    <property type="molecule type" value="Genomic_DNA"/>
</dbReference>
<dbReference type="Proteomes" id="UP000019402">
    <property type="component" value="Unassembled WGS sequence"/>
</dbReference>
<dbReference type="Pfam" id="PF03994">
    <property type="entry name" value="DUF350"/>
    <property type="match status" value="2"/>
</dbReference>
<dbReference type="STRING" id="869213.GCA_000517085_04441"/>
<evidence type="ECO:0000313" key="8">
    <source>
        <dbReference type="EMBL" id="GAF01426.1"/>
    </source>
</evidence>
<sequence length="291" mass="31291">MNLSDISTILYEAIAYIAIGFVIFFLGKLVYQWVHKGFSVKEELVEKDNLAFAFAHVGYFIGLLLAIGSAIVGPSNGLVQDVIDILIYGVLAIILLNVSIWFNDKIILRKFSVIKEIIEDRNSGTGVIEGAVSIASGLIIFGAVSGETEMGGLGHGILTAIVFWFVGQLALIVAAAVYQGITPYDVHDEIEKDNVAVGVGFAGALIAIANLIRHGVAGDFEGWIPTFTEAGFELVLGIILLPVMRFLTDKILLPGQRLTDEIVNQEHPNVGAAIIEAFAYIGGSVLITWCL</sequence>
<organism evidence="8 9">
    <name type="scientific">Saccharicrinis fermentans DSM 9555 = JCM 21142</name>
    <dbReference type="NCBI Taxonomy" id="869213"/>
    <lineage>
        <taxon>Bacteria</taxon>
        <taxon>Pseudomonadati</taxon>
        <taxon>Bacteroidota</taxon>
        <taxon>Bacteroidia</taxon>
        <taxon>Marinilabiliales</taxon>
        <taxon>Marinilabiliaceae</taxon>
        <taxon>Saccharicrinis</taxon>
    </lineage>
</organism>
<evidence type="ECO:0000256" key="3">
    <source>
        <dbReference type="ARBA" id="ARBA00022475"/>
    </source>
</evidence>
<keyword evidence="4 7" id="KW-0812">Transmembrane</keyword>
<dbReference type="OrthoDB" id="5416313at2"/>
<accession>W7YAQ0</accession>
<keyword evidence="9" id="KW-1185">Reference proteome</keyword>
<feature type="transmembrane region" description="Helical" evidence="7">
    <location>
        <begin position="156"/>
        <end position="181"/>
    </location>
</feature>
<gene>
    <name evidence="8" type="ORF">JCM21142_33</name>
</gene>
<dbReference type="PANTHER" id="PTHR40043">
    <property type="entry name" value="UPF0719 INNER MEMBRANE PROTEIN YJFL"/>
    <property type="match status" value="1"/>
</dbReference>
<feature type="transmembrane region" description="Helical" evidence="7">
    <location>
        <begin position="13"/>
        <end position="31"/>
    </location>
</feature>
<evidence type="ECO:0000256" key="7">
    <source>
        <dbReference type="SAM" id="Phobius"/>
    </source>
</evidence>
<evidence type="ECO:0000313" key="9">
    <source>
        <dbReference type="Proteomes" id="UP000019402"/>
    </source>
</evidence>
<dbReference type="RefSeq" id="WP_027473658.1">
    <property type="nucleotide sequence ID" value="NZ_BAMD01000001.1"/>
</dbReference>
<proteinExistence type="inferred from homology"/>
<evidence type="ECO:0000256" key="2">
    <source>
        <dbReference type="ARBA" id="ARBA00005779"/>
    </source>
</evidence>
<keyword evidence="6 7" id="KW-0472">Membrane</keyword>
<dbReference type="AlphaFoldDB" id="W7YAQ0"/>
<feature type="transmembrane region" description="Helical" evidence="7">
    <location>
        <begin position="85"/>
        <end position="103"/>
    </location>
</feature>
<comment type="similarity">
    <text evidence="2">Belongs to the UPF0719 family.</text>
</comment>
<keyword evidence="3" id="KW-1003">Cell membrane</keyword>
<dbReference type="InterPro" id="IPR007140">
    <property type="entry name" value="DUF350"/>
</dbReference>